<feature type="domain" description="Glycosyl hydrolase family 31 C-terminal" evidence="7">
    <location>
        <begin position="445"/>
        <end position="520"/>
    </location>
</feature>
<accession>A0A1I2MDJ7</accession>
<dbReference type="PANTHER" id="PTHR43053">
    <property type="entry name" value="GLYCOSIDASE FAMILY 31"/>
    <property type="match status" value="1"/>
</dbReference>
<evidence type="ECO:0000256" key="5">
    <source>
        <dbReference type="SAM" id="SignalP"/>
    </source>
</evidence>
<sequence>MNKLKTTSLICLLILLSNFSIGQTSDTLIIKNNSDRNWWAGIIGLGQLMPLQKDIDVNTYGKGFGNQIQPLLLSDQGDVIWSESPLHIILKSGQLTVTSKDKIIHSDGHQNLKGAYLHASNTYFPPSGKTPDEILFTSPQYNTWIELMYDQNQKDILKYAHAIKNNDYPAGVLMIDDNWQEDYGKWNFHEGRFDDPKAMMDELHDMGFKVMLWVCPFVSPDCDVYRALDKKGYFIKDKSGQTAMIRWWNGVSAVLDLSNPDAKKWFRDELQRLVDEYGVDGFKLDAGDARFYTGDLDLNGLTPNDHSKLYGEIGLDFPLNEYRAMWKMGGQPLAERLHDKNHSWEHLNMLIPQMLVEGIMGYPFSCPDLIGGGQYISFIDGAIIDQELIVRSAQCHALMPMMQFSVAPWRVLDAEHLQAVSRSIEIRQQHKDYILALARQAAKTGEPIMRPMEYNFPNQGFVNVVDQFMLGEDILVAPVVEKGARKRMVQLPKGKWETHSGKVVRGGKSLEFDVALDELLYFKKR</sequence>
<dbReference type="GO" id="GO:0005975">
    <property type="term" value="P:carbohydrate metabolic process"/>
    <property type="evidence" value="ECO:0007669"/>
    <property type="project" value="InterPro"/>
</dbReference>
<feature type="chain" id="PRO_5011778805" evidence="5">
    <location>
        <begin position="23"/>
        <end position="525"/>
    </location>
</feature>
<keyword evidence="3 4" id="KW-0326">Glycosidase</keyword>
<evidence type="ECO:0000256" key="1">
    <source>
        <dbReference type="ARBA" id="ARBA00007806"/>
    </source>
</evidence>
<protein>
    <submittedName>
        <fullName evidence="8">Alpha-glucosidase</fullName>
    </submittedName>
</protein>
<organism evidence="8 9">
    <name type="scientific">Sunxiuqinia elliptica</name>
    <dbReference type="NCBI Taxonomy" id="655355"/>
    <lineage>
        <taxon>Bacteria</taxon>
        <taxon>Pseudomonadati</taxon>
        <taxon>Bacteroidota</taxon>
        <taxon>Bacteroidia</taxon>
        <taxon>Marinilabiliales</taxon>
        <taxon>Prolixibacteraceae</taxon>
        <taxon>Sunxiuqinia</taxon>
    </lineage>
</organism>
<feature type="signal peptide" evidence="5">
    <location>
        <begin position="1"/>
        <end position="22"/>
    </location>
</feature>
<comment type="similarity">
    <text evidence="1 4">Belongs to the glycosyl hydrolase 31 family.</text>
</comment>
<dbReference type="InterPro" id="IPR050985">
    <property type="entry name" value="Alpha-glycosidase_related"/>
</dbReference>
<dbReference type="InterPro" id="IPR000322">
    <property type="entry name" value="Glyco_hydro_31_TIM"/>
</dbReference>
<dbReference type="InterPro" id="IPR048395">
    <property type="entry name" value="Glyco_hydro_31_C"/>
</dbReference>
<evidence type="ECO:0000259" key="6">
    <source>
        <dbReference type="Pfam" id="PF01055"/>
    </source>
</evidence>
<gene>
    <name evidence="8" type="ORF">SAMN05216283_11910</name>
</gene>
<dbReference type="GO" id="GO:0004553">
    <property type="term" value="F:hydrolase activity, hydrolyzing O-glycosyl compounds"/>
    <property type="evidence" value="ECO:0007669"/>
    <property type="project" value="InterPro"/>
</dbReference>
<name>A0A1I2MDJ7_9BACT</name>
<keyword evidence="5" id="KW-0732">Signal</keyword>
<evidence type="ECO:0000259" key="7">
    <source>
        <dbReference type="Pfam" id="PF21365"/>
    </source>
</evidence>
<dbReference type="EMBL" id="FONW01000019">
    <property type="protein sequence ID" value="SFF87627.1"/>
    <property type="molecule type" value="Genomic_DNA"/>
</dbReference>
<evidence type="ECO:0000256" key="4">
    <source>
        <dbReference type="RuleBase" id="RU361185"/>
    </source>
</evidence>
<evidence type="ECO:0000256" key="2">
    <source>
        <dbReference type="ARBA" id="ARBA00022801"/>
    </source>
</evidence>
<keyword evidence="2 4" id="KW-0378">Hydrolase</keyword>
<dbReference type="Gene3D" id="2.60.40.1180">
    <property type="entry name" value="Golgi alpha-mannosidase II"/>
    <property type="match status" value="1"/>
</dbReference>
<dbReference type="AlphaFoldDB" id="A0A1I2MDJ7"/>
<evidence type="ECO:0000313" key="9">
    <source>
        <dbReference type="Proteomes" id="UP000198964"/>
    </source>
</evidence>
<dbReference type="InterPro" id="IPR017853">
    <property type="entry name" value="GH"/>
</dbReference>
<dbReference type="Gene3D" id="3.20.20.80">
    <property type="entry name" value="Glycosidases"/>
    <property type="match status" value="1"/>
</dbReference>
<dbReference type="Proteomes" id="UP000198964">
    <property type="component" value="Unassembled WGS sequence"/>
</dbReference>
<evidence type="ECO:0000313" key="8">
    <source>
        <dbReference type="EMBL" id="SFF87627.1"/>
    </source>
</evidence>
<dbReference type="SUPFAM" id="SSF51011">
    <property type="entry name" value="Glycosyl hydrolase domain"/>
    <property type="match status" value="1"/>
</dbReference>
<dbReference type="InterPro" id="IPR013780">
    <property type="entry name" value="Glyco_hydro_b"/>
</dbReference>
<evidence type="ECO:0000256" key="3">
    <source>
        <dbReference type="ARBA" id="ARBA00023295"/>
    </source>
</evidence>
<reference evidence="8 9" key="1">
    <citation type="submission" date="2016-10" db="EMBL/GenBank/DDBJ databases">
        <authorList>
            <person name="de Groot N.N."/>
        </authorList>
    </citation>
    <scope>NUCLEOTIDE SEQUENCE [LARGE SCALE GENOMIC DNA]</scope>
    <source>
        <strain evidence="8 9">CGMCC 1.9156</strain>
    </source>
</reference>
<keyword evidence="9" id="KW-1185">Reference proteome</keyword>
<dbReference type="RefSeq" id="WP_093921702.1">
    <property type="nucleotide sequence ID" value="NZ_FONW01000019.1"/>
</dbReference>
<dbReference type="Pfam" id="PF01055">
    <property type="entry name" value="Glyco_hydro_31_2nd"/>
    <property type="match status" value="1"/>
</dbReference>
<dbReference type="STRING" id="655355.SAMN05216283_11910"/>
<dbReference type="SUPFAM" id="SSF51445">
    <property type="entry name" value="(Trans)glycosidases"/>
    <property type="match status" value="1"/>
</dbReference>
<dbReference type="CDD" id="cd06592">
    <property type="entry name" value="GH31_NET37"/>
    <property type="match status" value="1"/>
</dbReference>
<proteinExistence type="inferred from homology"/>
<dbReference type="PANTHER" id="PTHR43053:SF4">
    <property type="entry name" value="MYOGENESIS-REGULATING GLYCOSIDASE"/>
    <property type="match status" value="1"/>
</dbReference>
<feature type="domain" description="Glycoside hydrolase family 31 TIM barrel" evidence="6">
    <location>
        <begin position="149"/>
        <end position="292"/>
    </location>
</feature>
<dbReference type="Pfam" id="PF21365">
    <property type="entry name" value="Glyco_hydro_31_3rd"/>
    <property type="match status" value="1"/>
</dbReference>